<evidence type="ECO:0000313" key="2">
    <source>
        <dbReference type="Proteomes" id="UP001500067"/>
    </source>
</evidence>
<comment type="caution">
    <text evidence="1">The sequence shown here is derived from an EMBL/GenBank/DDBJ whole genome shotgun (WGS) entry which is preliminary data.</text>
</comment>
<reference evidence="2" key="1">
    <citation type="journal article" date="2019" name="Int. J. Syst. Evol. Microbiol.">
        <title>The Global Catalogue of Microorganisms (GCM) 10K type strain sequencing project: providing services to taxonomists for standard genome sequencing and annotation.</title>
        <authorList>
            <consortium name="The Broad Institute Genomics Platform"/>
            <consortium name="The Broad Institute Genome Sequencing Center for Infectious Disease"/>
            <person name="Wu L."/>
            <person name="Ma J."/>
        </authorList>
    </citation>
    <scope>NUCLEOTIDE SEQUENCE [LARGE SCALE GENOMIC DNA]</scope>
    <source>
        <strain evidence="2">JCM 32105</strain>
    </source>
</reference>
<keyword evidence="2" id="KW-1185">Reference proteome</keyword>
<proteinExistence type="predicted"/>
<evidence type="ECO:0000313" key="1">
    <source>
        <dbReference type="EMBL" id="GAA4466548.1"/>
    </source>
</evidence>
<sequence length="74" mass="8751">MAGYRLRHMRVQQRLYLYDQRKQEQYKYGERTIISEEAEQMPNFMAKVSGRVGMSNYGNACVESRFVTKSDGYV</sequence>
<organism evidence="1 2">
    <name type="scientific">Nemorincola caseinilytica</name>
    <dbReference type="NCBI Taxonomy" id="2054315"/>
    <lineage>
        <taxon>Bacteria</taxon>
        <taxon>Pseudomonadati</taxon>
        <taxon>Bacteroidota</taxon>
        <taxon>Chitinophagia</taxon>
        <taxon>Chitinophagales</taxon>
        <taxon>Chitinophagaceae</taxon>
        <taxon>Nemorincola</taxon>
    </lineage>
</organism>
<gene>
    <name evidence="1" type="ORF">GCM10023093_20810</name>
</gene>
<dbReference type="Proteomes" id="UP001500067">
    <property type="component" value="Unassembled WGS sequence"/>
</dbReference>
<accession>A0ABP8NIT0</accession>
<dbReference type="EMBL" id="BAABFA010000012">
    <property type="protein sequence ID" value="GAA4466548.1"/>
    <property type="molecule type" value="Genomic_DNA"/>
</dbReference>
<name>A0ABP8NIT0_9BACT</name>
<protein>
    <submittedName>
        <fullName evidence="1">Uncharacterized protein</fullName>
    </submittedName>
</protein>